<evidence type="ECO:0000256" key="1">
    <source>
        <dbReference type="SAM" id="MobiDB-lite"/>
    </source>
</evidence>
<evidence type="ECO:0000256" key="2">
    <source>
        <dbReference type="SAM" id="Phobius"/>
    </source>
</evidence>
<feature type="transmembrane region" description="Helical" evidence="2">
    <location>
        <begin position="61"/>
        <end position="80"/>
    </location>
</feature>
<evidence type="ECO:0000313" key="3">
    <source>
        <dbReference type="EMBL" id="KAK2195732.1"/>
    </source>
</evidence>
<keyword evidence="2" id="KW-0812">Transmembrane</keyword>
<feature type="compositionally biased region" description="Basic and acidic residues" evidence="1">
    <location>
        <begin position="407"/>
        <end position="424"/>
    </location>
</feature>
<keyword evidence="2" id="KW-0472">Membrane</keyword>
<dbReference type="RefSeq" id="XP_067802575.1">
    <property type="nucleotide sequence ID" value="XM_067947353.1"/>
</dbReference>
<reference evidence="3" key="1">
    <citation type="journal article" date="2023" name="Nat. Microbiol.">
        <title>Babesia duncani multi-omics identifies virulence factors and drug targets.</title>
        <authorList>
            <person name="Singh P."/>
            <person name="Lonardi S."/>
            <person name="Liang Q."/>
            <person name="Vydyam P."/>
            <person name="Khabirova E."/>
            <person name="Fang T."/>
            <person name="Gihaz S."/>
            <person name="Thekkiniath J."/>
            <person name="Munshi M."/>
            <person name="Abel S."/>
            <person name="Ciampossin L."/>
            <person name="Batugedara G."/>
            <person name="Gupta M."/>
            <person name="Lu X.M."/>
            <person name="Lenz T."/>
            <person name="Chakravarty S."/>
            <person name="Cornillot E."/>
            <person name="Hu Y."/>
            <person name="Ma W."/>
            <person name="Gonzalez L.M."/>
            <person name="Sanchez S."/>
            <person name="Estrada K."/>
            <person name="Sanchez-Flores A."/>
            <person name="Montero E."/>
            <person name="Harb O.S."/>
            <person name="Le Roch K.G."/>
            <person name="Mamoun C.B."/>
        </authorList>
    </citation>
    <scope>NUCLEOTIDE SEQUENCE</scope>
    <source>
        <strain evidence="3">WA1</strain>
    </source>
</reference>
<accession>A0AAD9UNF8</accession>
<dbReference type="Pfam" id="PF03085">
    <property type="entry name" value="RAP-1"/>
    <property type="match status" value="1"/>
</dbReference>
<keyword evidence="4" id="KW-1185">Reference proteome</keyword>
<dbReference type="InterPro" id="IPR004318">
    <property type="entry name" value="RAP-1"/>
</dbReference>
<keyword evidence="2" id="KW-1133">Transmembrane helix</keyword>
<dbReference type="KEGG" id="bdw:94336623"/>
<gene>
    <name evidence="3" type="ORF">BdWA1_002325</name>
</gene>
<comment type="caution">
    <text evidence="3">The sequence shown here is derived from an EMBL/GenBank/DDBJ whole genome shotgun (WGS) entry which is preliminary data.</text>
</comment>
<proteinExistence type="predicted"/>
<feature type="region of interest" description="Disordered" evidence="1">
    <location>
        <begin position="407"/>
        <end position="439"/>
    </location>
</feature>
<organism evidence="3 4">
    <name type="scientific">Babesia duncani</name>
    <dbReference type="NCBI Taxonomy" id="323732"/>
    <lineage>
        <taxon>Eukaryota</taxon>
        <taxon>Sar</taxon>
        <taxon>Alveolata</taxon>
        <taxon>Apicomplexa</taxon>
        <taxon>Aconoidasida</taxon>
        <taxon>Piroplasmida</taxon>
        <taxon>Babesiidae</taxon>
        <taxon>Babesia</taxon>
    </lineage>
</organism>
<protein>
    <submittedName>
        <fullName evidence="3">Rhoptry-associated protein 1</fullName>
    </submittedName>
</protein>
<feature type="compositionally biased region" description="Acidic residues" evidence="1">
    <location>
        <begin position="430"/>
        <end position="439"/>
    </location>
</feature>
<dbReference type="GeneID" id="94336623"/>
<dbReference type="EMBL" id="JALLKP010000003">
    <property type="protein sequence ID" value="KAK2195732.1"/>
    <property type="molecule type" value="Genomic_DNA"/>
</dbReference>
<sequence>MGTSGTSKPYINRSIQYIFIEYYIIIISTLYFTCILHFIVINSECVLDFLFYIKKMRLSTILKFTLLALPTVFLNNVFAYKVSFGSPIDSPYQYGGSLDKLLKAINNSFHSKFKIAALGNRISKSIRNIEKMVESVCDNFEDKENCFTVVERYFNRCKDGECFALRKEQYFNNGDVTIELLNRYELAAALYAFRYSGLYERRFISRKLDKWFRRTEKGYSSYGTVVNAILVSNNDYDSTKSISELFMTQYLNSATAAYATLIYRNRKLAMILNTVDVLNVFLFNVDRNLRRMLKKILNINEDPVEEETFREIMEKYSEFLAGFDESFANLSKRFADTVENVVLEEAFKAKSILGVFLDSIKNTIMGKSSTNNDLPEKVKKVKDNVKEKINTVPNGLKNLKDSVTSKFKDLGSDDDKNPFSEATKKLFGSDSEETKDDDE</sequence>
<dbReference type="AlphaFoldDB" id="A0AAD9UNF8"/>
<evidence type="ECO:0000313" key="4">
    <source>
        <dbReference type="Proteomes" id="UP001214638"/>
    </source>
</evidence>
<feature type="transmembrane region" description="Helical" evidence="2">
    <location>
        <begin position="20"/>
        <end position="40"/>
    </location>
</feature>
<name>A0AAD9UNF8_9APIC</name>
<dbReference type="Proteomes" id="UP001214638">
    <property type="component" value="Unassembled WGS sequence"/>
</dbReference>